<dbReference type="Proteomes" id="UP000078597">
    <property type="component" value="Unassembled WGS sequence"/>
</dbReference>
<protein>
    <submittedName>
        <fullName evidence="2">Selenoprotein, putative (Sel4)</fullName>
    </submittedName>
</protein>
<proteinExistence type="predicted"/>
<evidence type="ECO:0000256" key="1">
    <source>
        <dbReference type="SAM" id="MobiDB-lite"/>
    </source>
</evidence>
<dbReference type="AlphaFoldDB" id="A0A1A8WYG0"/>
<reference evidence="3" key="1">
    <citation type="submission" date="2016-05" db="EMBL/GenBank/DDBJ databases">
        <authorList>
            <person name="Naeem Raeece"/>
        </authorList>
    </citation>
    <scope>NUCLEOTIDE SEQUENCE [LARGE SCALE GENOMIC DNA]</scope>
</reference>
<dbReference type="EMBL" id="FLQW01003996">
    <property type="protein sequence ID" value="SBS96432.1"/>
    <property type="molecule type" value="Genomic_DNA"/>
</dbReference>
<evidence type="ECO:0000313" key="2">
    <source>
        <dbReference type="EMBL" id="SBS96432.1"/>
    </source>
</evidence>
<feature type="compositionally biased region" description="Basic and acidic residues" evidence="1">
    <location>
        <begin position="22"/>
        <end position="46"/>
    </location>
</feature>
<sequence>MDIKMKMSREKKLQELEKEMIANKEKMKEQIKKRDEEKEKVLDSSKQKPSSKDNSAFNHFKDYSNYYRPSIRNR</sequence>
<dbReference type="VEuPathDB" id="PlasmoDB:PmUG01_13032900"/>
<organism evidence="2 3">
    <name type="scientific">Plasmodium malariae</name>
    <dbReference type="NCBI Taxonomy" id="5858"/>
    <lineage>
        <taxon>Eukaryota</taxon>
        <taxon>Sar</taxon>
        <taxon>Alveolata</taxon>
        <taxon>Apicomplexa</taxon>
        <taxon>Aconoidasida</taxon>
        <taxon>Haemosporida</taxon>
        <taxon>Plasmodiidae</taxon>
        <taxon>Plasmodium</taxon>
        <taxon>Plasmodium (Plasmodium)</taxon>
    </lineage>
</organism>
<gene>
    <name evidence="2" type="ORF">PMALA_053850</name>
</gene>
<evidence type="ECO:0000313" key="3">
    <source>
        <dbReference type="Proteomes" id="UP000078597"/>
    </source>
</evidence>
<name>A0A1A8WYG0_PLAMA</name>
<accession>A0A1A8WYG0</accession>
<feature type="region of interest" description="Disordered" evidence="1">
    <location>
        <begin position="22"/>
        <end position="74"/>
    </location>
</feature>